<proteinExistence type="predicted"/>
<dbReference type="PANTHER" id="PTHR43370:SF1">
    <property type="entry name" value="GUANOSINE ABC TRANSPORTER PERMEASE PROTEIN NUPQ"/>
    <property type="match status" value="1"/>
</dbReference>
<evidence type="ECO:0000313" key="7">
    <source>
        <dbReference type="EMBL" id="SBW10721.1"/>
    </source>
</evidence>
<protein>
    <submittedName>
        <fullName evidence="7">Inner-membrane translocator</fullName>
    </submittedName>
</protein>
<feature type="transmembrane region" description="Helical" evidence="6">
    <location>
        <begin position="65"/>
        <end position="88"/>
    </location>
</feature>
<organism evidence="7">
    <name type="scientific">uncultured Eubacteriales bacterium</name>
    <dbReference type="NCBI Taxonomy" id="172733"/>
    <lineage>
        <taxon>Bacteria</taxon>
        <taxon>Bacillati</taxon>
        <taxon>Bacillota</taxon>
        <taxon>Clostridia</taxon>
        <taxon>Eubacteriales</taxon>
        <taxon>environmental samples</taxon>
    </lineage>
</organism>
<sequence>MSSLFAAIFSADFLFSVIRVTTPLLFAALAALVCNRGGCLHIAFEGCMLTAAFCGVVGSAYSQNLFVGLLAGLAGGVSIMLLLGYFNLVLNANVVLTGIALNTFASGGTVFMLYVLVNDKGLSTSLPSLTFPNIEIPVIKDIPILGTILSGHNVLTYLSFVCVIVVWLLVFKTALGLRIRTVGENPNAAASVGINVVKTKFTTLIISGVIASFGGIYMSMGYLSWFARDMVAGRGFMGIAAQNLGGAAPLPTFLAALAFGVANALSNVLQTLNVPAEAVQALPYIATLIGLAAYSSSVRRKKNRMKHGKIAKAEQG</sequence>
<accession>A0A212KGF8</accession>
<dbReference type="AlphaFoldDB" id="A0A212KGF8"/>
<reference evidence="7" key="1">
    <citation type="submission" date="2016-04" db="EMBL/GenBank/DDBJ databases">
        <authorList>
            <person name="Evans L.H."/>
            <person name="Alamgir A."/>
            <person name="Owens N."/>
            <person name="Weber N.D."/>
            <person name="Virtaneva K."/>
            <person name="Barbian K."/>
            <person name="Babar A."/>
            <person name="Rosenke K."/>
        </authorList>
    </citation>
    <scope>NUCLEOTIDE SEQUENCE</scope>
    <source>
        <strain evidence="7">86</strain>
    </source>
</reference>
<evidence type="ECO:0000256" key="1">
    <source>
        <dbReference type="ARBA" id="ARBA00004651"/>
    </source>
</evidence>
<feature type="transmembrane region" description="Helical" evidence="6">
    <location>
        <begin position="40"/>
        <end position="58"/>
    </location>
</feature>
<evidence type="ECO:0000256" key="6">
    <source>
        <dbReference type="SAM" id="Phobius"/>
    </source>
</evidence>
<evidence type="ECO:0000256" key="4">
    <source>
        <dbReference type="ARBA" id="ARBA00022989"/>
    </source>
</evidence>
<feature type="transmembrane region" description="Helical" evidence="6">
    <location>
        <begin position="94"/>
        <end position="117"/>
    </location>
</feature>
<evidence type="ECO:0000256" key="2">
    <source>
        <dbReference type="ARBA" id="ARBA00022475"/>
    </source>
</evidence>
<dbReference type="Pfam" id="PF02653">
    <property type="entry name" value="BPD_transp_2"/>
    <property type="match status" value="1"/>
</dbReference>
<dbReference type="GO" id="GO:0022857">
    <property type="term" value="F:transmembrane transporter activity"/>
    <property type="evidence" value="ECO:0007669"/>
    <property type="project" value="InterPro"/>
</dbReference>
<dbReference type="CDD" id="cd06580">
    <property type="entry name" value="TM_PBP1_transp_TpRbsC_like"/>
    <property type="match status" value="1"/>
</dbReference>
<keyword evidence="3 6" id="KW-0812">Transmembrane</keyword>
<feature type="transmembrane region" description="Helical" evidence="6">
    <location>
        <begin position="278"/>
        <end position="296"/>
    </location>
</feature>
<keyword evidence="5 6" id="KW-0472">Membrane</keyword>
<name>A0A212KGF8_9FIRM</name>
<dbReference type="InterPro" id="IPR001851">
    <property type="entry name" value="ABC_transp_permease"/>
</dbReference>
<keyword evidence="4 6" id="KW-1133">Transmembrane helix</keyword>
<gene>
    <name evidence="7" type="ORF">KL86CLO1_13014</name>
</gene>
<dbReference type="PANTHER" id="PTHR43370">
    <property type="entry name" value="SUGAR ABC TRANSPORTER INTEGRAL MEMBRANE PROTEIN-RELATED"/>
    <property type="match status" value="1"/>
</dbReference>
<dbReference type="EMBL" id="FLUN01000001">
    <property type="protein sequence ID" value="SBW10721.1"/>
    <property type="molecule type" value="Genomic_DNA"/>
</dbReference>
<comment type="subcellular location">
    <subcellularLocation>
        <location evidence="1">Cell membrane</location>
        <topology evidence="1">Multi-pass membrane protein</topology>
    </subcellularLocation>
</comment>
<evidence type="ECO:0000256" key="3">
    <source>
        <dbReference type="ARBA" id="ARBA00022692"/>
    </source>
</evidence>
<keyword evidence="2" id="KW-1003">Cell membrane</keyword>
<dbReference type="GO" id="GO:0005886">
    <property type="term" value="C:plasma membrane"/>
    <property type="evidence" value="ECO:0007669"/>
    <property type="project" value="UniProtKB-SubCell"/>
</dbReference>
<feature type="transmembrane region" description="Helical" evidence="6">
    <location>
        <begin position="201"/>
        <end position="223"/>
    </location>
</feature>
<feature type="transmembrane region" description="Helical" evidence="6">
    <location>
        <begin position="154"/>
        <end position="175"/>
    </location>
</feature>
<evidence type="ECO:0000256" key="5">
    <source>
        <dbReference type="ARBA" id="ARBA00023136"/>
    </source>
</evidence>